<accession>A0A1W9ZCN4</accession>
<keyword evidence="3" id="KW-1185">Reference proteome</keyword>
<organism evidence="2 3">
    <name type="scientific">Mycobacterium arosiense ATCC BAA-1401 = DSM 45069</name>
    <dbReference type="NCBI Taxonomy" id="1265311"/>
    <lineage>
        <taxon>Bacteria</taxon>
        <taxon>Bacillati</taxon>
        <taxon>Actinomycetota</taxon>
        <taxon>Actinomycetes</taxon>
        <taxon>Mycobacteriales</taxon>
        <taxon>Mycobacteriaceae</taxon>
        <taxon>Mycobacterium</taxon>
        <taxon>Mycobacterium avium complex (MAC)</taxon>
    </lineage>
</organism>
<dbReference type="RefSeq" id="WP_083065698.1">
    <property type="nucleotide sequence ID" value="NZ_MVHG01000048.1"/>
</dbReference>
<dbReference type="EMBL" id="MVHG01000048">
    <property type="protein sequence ID" value="ORA11965.1"/>
    <property type="molecule type" value="Genomic_DNA"/>
</dbReference>
<keyword evidence="1" id="KW-0812">Transmembrane</keyword>
<protein>
    <submittedName>
        <fullName evidence="2">Uncharacterized protein</fullName>
    </submittedName>
</protein>
<name>A0A1W9ZCN4_MYCAI</name>
<dbReference type="OrthoDB" id="4381663at2"/>
<reference evidence="2 3" key="1">
    <citation type="submission" date="2016-12" db="EMBL/GenBank/DDBJ databases">
        <title>The new phylogeny of genus Mycobacterium.</title>
        <authorList>
            <person name="Tortoli E."/>
            <person name="Trovato A."/>
            <person name="Cirillo D.M."/>
        </authorList>
    </citation>
    <scope>NUCLEOTIDE SEQUENCE [LARGE SCALE GENOMIC DNA]</scope>
    <source>
        <strain evidence="2 3">DSM 45069</strain>
    </source>
</reference>
<dbReference type="AlphaFoldDB" id="A0A1W9ZCN4"/>
<evidence type="ECO:0000313" key="2">
    <source>
        <dbReference type="EMBL" id="ORA11965.1"/>
    </source>
</evidence>
<keyword evidence="1" id="KW-0472">Membrane</keyword>
<sequence length="218" mass="22996">MTDESPTGRDVVDAVTDAAVDNAVKKSGEPQSETEGVDKPKKAAKLQVSVSLRSLMVTGLVVVFIAAVGVLGWLYYNSQKDLNALHRQAESNARAEKIALDYAVNAAQMKFDDLGAWKVKLVEGTSPELKKKLTDAATSMEQILVPLQWSSTAKPVAAKVRSENGGVFVVDAFVSVLTKTIQAPEALQSTATYSVTVDSSKNGQISDVGGVGDVVGGK</sequence>
<keyword evidence="1" id="KW-1133">Transmembrane helix</keyword>
<proteinExistence type="predicted"/>
<gene>
    <name evidence="2" type="ORF">BST14_17790</name>
</gene>
<comment type="caution">
    <text evidence="2">The sequence shown here is derived from an EMBL/GenBank/DDBJ whole genome shotgun (WGS) entry which is preliminary data.</text>
</comment>
<evidence type="ECO:0000256" key="1">
    <source>
        <dbReference type="SAM" id="Phobius"/>
    </source>
</evidence>
<feature type="transmembrane region" description="Helical" evidence="1">
    <location>
        <begin position="55"/>
        <end position="76"/>
    </location>
</feature>
<evidence type="ECO:0000313" key="3">
    <source>
        <dbReference type="Proteomes" id="UP000192707"/>
    </source>
</evidence>
<dbReference type="Proteomes" id="UP000192707">
    <property type="component" value="Unassembled WGS sequence"/>
</dbReference>